<reference evidence="2 3" key="1">
    <citation type="journal article" date="2009" name="Stand. Genomic Sci.">
        <title>Complete genome sequence of Desulfotomaculum acetoxidans type strain (5575).</title>
        <authorList>
            <person name="Spring S."/>
            <person name="Lapidus A."/>
            <person name="Schroder M."/>
            <person name="Gleim D."/>
            <person name="Sims D."/>
            <person name="Meincke L."/>
            <person name="Glavina Del Rio T."/>
            <person name="Tice H."/>
            <person name="Copeland A."/>
            <person name="Cheng J.F."/>
            <person name="Lucas S."/>
            <person name="Chen F."/>
            <person name="Nolan M."/>
            <person name="Bruce D."/>
            <person name="Goodwin L."/>
            <person name="Pitluck S."/>
            <person name="Ivanova N."/>
            <person name="Mavromatis K."/>
            <person name="Mikhailova N."/>
            <person name="Pati A."/>
            <person name="Chen A."/>
            <person name="Palaniappan K."/>
            <person name="Land M."/>
            <person name="Hauser L."/>
            <person name="Chang Y.J."/>
            <person name="Jeffries C.D."/>
            <person name="Chain P."/>
            <person name="Saunders E."/>
            <person name="Brettin T."/>
            <person name="Detter J.C."/>
            <person name="Goker M."/>
            <person name="Bristow J."/>
            <person name="Eisen J.A."/>
            <person name="Markowitz V."/>
            <person name="Hugenholtz P."/>
            <person name="Kyrpides N.C."/>
            <person name="Klenk H.P."/>
            <person name="Han C."/>
        </authorList>
    </citation>
    <scope>NUCLEOTIDE SEQUENCE [LARGE SCALE GENOMIC DNA]</scope>
    <source>
        <strain evidence="3">ATCC 49208 / DSM 771 / VKM B-1644</strain>
    </source>
</reference>
<keyword evidence="3" id="KW-1185">Reference proteome</keyword>
<dbReference type="EMBL" id="CP001720">
    <property type="protein sequence ID" value="ACV64752.1"/>
    <property type="molecule type" value="Genomic_DNA"/>
</dbReference>
<evidence type="ECO:0000313" key="3">
    <source>
        <dbReference type="Proteomes" id="UP000002217"/>
    </source>
</evidence>
<keyword evidence="1" id="KW-0812">Transmembrane</keyword>
<protein>
    <submittedName>
        <fullName evidence="2">Uncharacterized protein</fullName>
    </submittedName>
</protein>
<organism evidence="2 3">
    <name type="scientific">Desulfofarcimen acetoxidans (strain ATCC 49208 / DSM 771 / KCTC 5769 / VKM B-1644 / 5575)</name>
    <name type="common">Desulfotomaculum acetoxidans</name>
    <dbReference type="NCBI Taxonomy" id="485916"/>
    <lineage>
        <taxon>Bacteria</taxon>
        <taxon>Bacillati</taxon>
        <taxon>Bacillota</taxon>
        <taxon>Clostridia</taxon>
        <taxon>Eubacteriales</taxon>
        <taxon>Peptococcaceae</taxon>
        <taxon>Desulfofarcimen</taxon>
    </lineage>
</organism>
<evidence type="ECO:0000313" key="2">
    <source>
        <dbReference type="EMBL" id="ACV64752.1"/>
    </source>
</evidence>
<dbReference type="Proteomes" id="UP000002217">
    <property type="component" value="Chromosome"/>
</dbReference>
<keyword evidence="1" id="KW-1133">Transmembrane helix</keyword>
<accession>C8VYN1</accession>
<feature type="transmembrane region" description="Helical" evidence="1">
    <location>
        <begin position="21"/>
        <end position="49"/>
    </location>
</feature>
<proteinExistence type="predicted"/>
<name>C8VYN1_DESAS</name>
<keyword evidence="1" id="KW-0472">Membrane</keyword>
<sequence length="50" mass="5924">MHLSHKLSQTLKRAMKKLHNILYTWLSYRFIEVVLKEFNFGIVFGLGMLA</sequence>
<dbReference type="KEGG" id="dae:Dtox_4077"/>
<dbReference type="HOGENOM" id="CLU_3117086_0_0_9"/>
<dbReference type="AlphaFoldDB" id="C8VYN1"/>
<evidence type="ECO:0000256" key="1">
    <source>
        <dbReference type="SAM" id="Phobius"/>
    </source>
</evidence>
<gene>
    <name evidence="2" type="ordered locus">Dtox_4077</name>
</gene>
<dbReference type="RefSeq" id="WP_015759422.1">
    <property type="nucleotide sequence ID" value="NC_013216.1"/>
</dbReference>